<evidence type="ECO:0000256" key="2">
    <source>
        <dbReference type="ARBA" id="ARBA00022840"/>
    </source>
</evidence>
<dbReference type="Gene3D" id="3.40.50.300">
    <property type="entry name" value="P-loop containing nucleotide triphosphate hydrolases"/>
    <property type="match status" value="1"/>
</dbReference>
<dbReference type="OrthoDB" id="9972657at2759"/>
<dbReference type="InParanoid" id="A0A1X7U6F0"/>
<dbReference type="PANTHER" id="PTHR12435">
    <property type="match status" value="1"/>
</dbReference>
<keyword evidence="1" id="KW-0547">Nucleotide-binding</keyword>
<dbReference type="EnsemblMetazoa" id="XM_003388859.3">
    <property type="protein sequence ID" value="XP_003388907.1"/>
    <property type="gene ID" value="LOC100641900"/>
</dbReference>
<organism evidence="5">
    <name type="scientific">Amphimedon queenslandica</name>
    <name type="common">Sponge</name>
    <dbReference type="NCBI Taxonomy" id="400682"/>
    <lineage>
        <taxon>Eukaryota</taxon>
        <taxon>Metazoa</taxon>
        <taxon>Porifera</taxon>
        <taxon>Demospongiae</taxon>
        <taxon>Heteroscleromorpha</taxon>
        <taxon>Haplosclerida</taxon>
        <taxon>Niphatidae</taxon>
        <taxon>Amphimedon</taxon>
    </lineage>
</organism>
<dbReference type="eggNOG" id="KOG3062">
    <property type="taxonomic scope" value="Eukaryota"/>
</dbReference>
<dbReference type="KEGG" id="aqu:100641900"/>
<sequence>MPLVIICGLPCSGKTRRAHEISKLLERECGDRNKVNIVSDDFSSLTRNELYSSTKEEKIARGNLKSQVERLLSRDTHVILDSPNYIKGYRYELYCLSKLLKTTQCVVHCDTPCETAADWNAQRPIKTERYSPETFDALVQRFETPDSRNRWDYPLVTLYPSDPLPEKELLDAILKAKPPPPNQSTQSQPLASVDFLHELDRQTQSVVGKILEFQGQGLLPGSVLVPGTEEKVTLRRHVTMAEMRRYRNQFISYTKLHPIDDVRKISTFFVHYLNSSL</sequence>
<dbReference type="AlphaFoldDB" id="A0A1X7U6F0"/>
<keyword evidence="2" id="KW-0067">ATP-binding</keyword>
<dbReference type="Pfam" id="PF08433">
    <property type="entry name" value="KTI12"/>
    <property type="match status" value="1"/>
</dbReference>
<reference evidence="5" key="2">
    <citation type="submission" date="2017-05" db="UniProtKB">
        <authorList>
            <consortium name="EnsemblMetazoa"/>
        </authorList>
    </citation>
    <scope>IDENTIFICATION</scope>
</reference>
<dbReference type="InterPro" id="IPR013641">
    <property type="entry name" value="KTI12/PSTK"/>
</dbReference>
<dbReference type="OMA" id="THSRWDK"/>
<dbReference type="Proteomes" id="UP000007879">
    <property type="component" value="Unassembled WGS sequence"/>
</dbReference>
<protein>
    <recommendedName>
        <fullName evidence="4">Protein KTI12 homolog</fullName>
    </recommendedName>
</protein>
<comment type="similarity">
    <text evidence="3">Belongs to the KTI12 family.</text>
</comment>
<evidence type="ECO:0000313" key="6">
    <source>
        <dbReference type="Proteomes" id="UP000007879"/>
    </source>
</evidence>
<dbReference type="FunFam" id="3.40.50.300:FF:000827">
    <property type="entry name" value="KTI12 chromatin-associated homolog"/>
    <property type="match status" value="1"/>
</dbReference>
<dbReference type="InterPro" id="IPR027417">
    <property type="entry name" value="P-loop_NTPase"/>
</dbReference>
<name>A0A1X7U6F0_AMPQE</name>
<dbReference type="EnsemblMetazoa" id="Aqu2.1.23243_001">
    <property type="protein sequence ID" value="Aqu2.1.23243_001"/>
    <property type="gene ID" value="Aqu2.1.23243"/>
</dbReference>
<keyword evidence="6" id="KW-1185">Reference proteome</keyword>
<dbReference type="GO" id="GO:0005524">
    <property type="term" value="F:ATP binding"/>
    <property type="evidence" value="ECO:0007669"/>
    <property type="project" value="UniProtKB-KW"/>
</dbReference>
<dbReference type="SUPFAM" id="SSF52540">
    <property type="entry name" value="P-loop containing nucleoside triphosphate hydrolases"/>
    <property type="match status" value="1"/>
</dbReference>
<evidence type="ECO:0000256" key="1">
    <source>
        <dbReference type="ARBA" id="ARBA00022741"/>
    </source>
</evidence>
<dbReference type="STRING" id="400682.A0A1X7U6F0"/>
<dbReference type="GO" id="GO:0006357">
    <property type="term" value="P:regulation of transcription by RNA polymerase II"/>
    <property type="evidence" value="ECO:0007669"/>
    <property type="project" value="UniProtKB-ARBA"/>
</dbReference>
<evidence type="ECO:0000256" key="4">
    <source>
        <dbReference type="ARBA" id="ARBA00026170"/>
    </source>
</evidence>
<evidence type="ECO:0000313" key="5">
    <source>
        <dbReference type="EnsemblMetazoa" id="Aqu2.1.23243_001"/>
    </source>
</evidence>
<gene>
    <name evidence="5" type="primary">100641900</name>
</gene>
<reference evidence="6" key="1">
    <citation type="journal article" date="2010" name="Nature">
        <title>The Amphimedon queenslandica genome and the evolution of animal complexity.</title>
        <authorList>
            <person name="Srivastava M."/>
            <person name="Simakov O."/>
            <person name="Chapman J."/>
            <person name="Fahey B."/>
            <person name="Gauthier M.E."/>
            <person name="Mitros T."/>
            <person name="Richards G.S."/>
            <person name="Conaco C."/>
            <person name="Dacre M."/>
            <person name="Hellsten U."/>
            <person name="Larroux C."/>
            <person name="Putnam N.H."/>
            <person name="Stanke M."/>
            <person name="Adamska M."/>
            <person name="Darling A."/>
            <person name="Degnan S.M."/>
            <person name="Oakley T.H."/>
            <person name="Plachetzki D.C."/>
            <person name="Zhai Y."/>
            <person name="Adamski M."/>
            <person name="Calcino A."/>
            <person name="Cummins S.F."/>
            <person name="Goodstein D.M."/>
            <person name="Harris C."/>
            <person name="Jackson D.J."/>
            <person name="Leys S.P."/>
            <person name="Shu S."/>
            <person name="Woodcroft B.J."/>
            <person name="Vervoort M."/>
            <person name="Kosik K.S."/>
            <person name="Manning G."/>
            <person name="Degnan B.M."/>
            <person name="Rokhsar D.S."/>
        </authorList>
    </citation>
    <scope>NUCLEOTIDE SEQUENCE [LARGE SCALE GENOMIC DNA]</scope>
</reference>
<evidence type="ECO:0000256" key="3">
    <source>
        <dbReference type="ARBA" id="ARBA00025768"/>
    </source>
</evidence>
<proteinExistence type="inferred from homology"/>
<dbReference type="GO" id="GO:0006400">
    <property type="term" value="P:tRNA modification"/>
    <property type="evidence" value="ECO:0007669"/>
    <property type="project" value="UniProtKB-ARBA"/>
</dbReference>
<accession>A0A1X7U6F0</accession>